<dbReference type="InterPro" id="IPR004358">
    <property type="entry name" value="Sig_transdc_His_kin-like_C"/>
</dbReference>
<feature type="region of interest" description="Disordered" evidence="3">
    <location>
        <begin position="1007"/>
        <end position="1032"/>
    </location>
</feature>
<keyword evidence="4" id="KW-1133">Transmembrane helix</keyword>
<feature type="modified residue" description="4-aspartylphosphate" evidence="2">
    <location>
        <position position="1105"/>
    </location>
</feature>
<dbReference type="PRINTS" id="PR00344">
    <property type="entry name" value="BCTRLSENSOR"/>
</dbReference>
<dbReference type="InterPro" id="IPR005467">
    <property type="entry name" value="His_kinase_dom"/>
</dbReference>
<dbReference type="EnsemblPlants" id="Pp3c10_3860V3.10">
    <property type="protein sequence ID" value="Pp3c10_3860V3.10"/>
    <property type="gene ID" value="Pp3c10_3860"/>
</dbReference>
<dbReference type="PANTHER" id="PTHR45339">
    <property type="entry name" value="HYBRID SIGNAL TRANSDUCTION HISTIDINE KINASE J"/>
    <property type="match status" value="1"/>
</dbReference>
<dbReference type="PROSITE" id="PS50110">
    <property type="entry name" value="RESPONSE_REGULATORY"/>
    <property type="match status" value="1"/>
</dbReference>
<dbReference type="GeneID" id="112287554"/>
<dbReference type="SUPFAM" id="SSF52172">
    <property type="entry name" value="CheY-like"/>
    <property type="match status" value="1"/>
</dbReference>
<feature type="domain" description="Histidine kinase" evidence="5">
    <location>
        <begin position="453"/>
        <end position="703"/>
    </location>
</feature>
<dbReference type="Proteomes" id="UP000006727">
    <property type="component" value="Chromosome 10"/>
</dbReference>
<dbReference type="CDD" id="cd00082">
    <property type="entry name" value="HisKA"/>
    <property type="match status" value="1"/>
</dbReference>
<evidence type="ECO:0000256" key="2">
    <source>
        <dbReference type="PROSITE-ProRule" id="PRU00169"/>
    </source>
</evidence>
<dbReference type="InterPro" id="IPR036097">
    <property type="entry name" value="HisK_dim/P_sf"/>
</dbReference>
<dbReference type="InterPro" id="IPR001789">
    <property type="entry name" value="Sig_transdc_resp-reg_receiver"/>
</dbReference>
<dbReference type="SUPFAM" id="SSF47384">
    <property type="entry name" value="Homodimeric domain of signal transducing histidine kinase"/>
    <property type="match status" value="1"/>
</dbReference>
<dbReference type="CDD" id="cd17546">
    <property type="entry name" value="REC_hyHK_CKI1_RcsC-like"/>
    <property type="match status" value="1"/>
</dbReference>
<feature type="compositionally biased region" description="Polar residues" evidence="3">
    <location>
        <begin position="1007"/>
        <end position="1016"/>
    </location>
</feature>
<feature type="domain" description="Response regulatory" evidence="6">
    <location>
        <begin position="1050"/>
        <end position="1174"/>
    </location>
</feature>
<evidence type="ECO:0000259" key="5">
    <source>
        <dbReference type="PROSITE" id="PS50109"/>
    </source>
</evidence>
<accession>A0A7I4A311</accession>
<dbReference type="RefSeq" id="XP_073392912.1">
    <property type="nucleotide sequence ID" value="XM_073536811.1"/>
</dbReference>
<dbReference type="InterPro" id="IPR036890">
    <property type="entry name" value="HATPase_C_sf"/>
</dbReference>
<dbReference type="EnsemblPlants" id="Pp3c10_3860V3.11">
    <property type="protein sequence ID" value="Pp3c10_3860V3.11"/>
    <property type="gene ID" value="Pp3c10_3860"/>
</dbReference>
<dbReference type="SMART" id="SM00448">
    <property type="entry name" value="REC"/>
    <property type="match status" value="1"/>
</dbReference>
<dbReference type="InterPro" id="IPR003661">
    <property type="entry name" value="HisK_dim/P_dom"/>
</dbReference>
<dbReference type="Pfam" id="PF00512">
    <property type="entry name" value="HisKA"/>
    <property type="match status" value="1"/>
</dbReference>
<feature type="transmembrane region" description="Helical" evidence="4">
    <location>
        <begin position="393"/>
        <end position="417"/>
    </location>
</feature>
<dbReference type="SMART" id="SM00387">
    <property type="entry name" value="HATPase_c"/>
    <property type="match status" value="1"/>
</dbReference>
<proteinExistence type="predicted"/>
<dbReference type="SMART" id="SM00388">
    <property type="entry name" value="HisKA"/>
    <property type="match status" value="1"/>
</dbReference>
<dbReference type="Gene3D" id="1.10.287.130">
    <property type="match status" value="1"/>
</dbReference>
<dbReference type="OrthoDB" id="60033at2759"/>
<gene>
    <name evidence="7" type="primary">LOC112287554</name>
</gene>
<dbReference type="Pfam" id="PF00072">
    <property type="entry name" value="Response_reg"/>
    <property type="match status" value="1"/>
</dbReference>
<dbReference type="GO" id="GO:0000155">
    <property type="term" value="F:phosphorelay sensor kinase activity"/>
    <property type="evidence" value="ECO:0000318"/>
    <property type="project" value="GO_Central"/>
</dbReference>
<dbReference type="Gramene" id="Pp3c10_3860V3.11">
    <property type="protein sequence ID" value="Pp3c10_3860V3.11"/>
    <property type="gene ID" value="Pp3c10_3860"/>
</dbReference>
<keyword evidence="4" id="KW-0812">Transmembrane</keyword>
<dbReference type="AlphaFoldDB" id="A0A7I4A311"/>
<dbReference type="GO" id="GO:0009927">
    <property type="term" value="F:histidine phosphotransfer kinase activity"/>
    <property type="evidence" value="ECO:0000318"/>
    <property type="project" value="GO_Central"/>
</dbReference>
<evidence type="ECO:0000256" key="4">
    <source>
        <dbReference type="SAM" id="Phobius"/>
    </source>
</evidence>
<organism evidence="7 8">
    <name type="scientific">Physcomitrium patens</name>
    <name type="common">Spreading-leaved earth moss</name>
    <name type="synonym">Physcomitrella patens</name>
    <dbReference type="NCBI Taxonomy" id="3218"/>
    <lineage>
        <taxon>Eukaryota</taxon>
        <taxon>Viridiplantae</taxon>
        <taxon>Streptophyta</taxon>
        <taxon>Embryophyta</taxon>
        <taxon>Bryophyta</taxon>
        <taxon>Bryophytina</taxon>
        <taxon>Bryopsida</taxon>
        <taxon>Funariidae</taxon>
        <taxon>Funariales</taxon>
        <taxon>Funariaceae</taxon>
        <taxon>Physcomitrium</taxon>
    </lineage>
</organism>
<dbReference type="EMBL" id="ABEU02000010">
    <property type="status" value="NOT_ANNOTATED_CDS"/>
    <property type="molecule type" value="Genomic_DNA"/>
</dbReference>
<evidence type="ECO:0000256" key="3">
    <source>
        <dbReference type="SAM" id="MobiDB-lite"/>
    </source>
</evidence>
<sequence>MDMNTEDVFEKMLGETKKMATSTPRNSNSNYGVSDHFSMEELPHPARNLTASRVVIMVTVAVLVGALTVSTWYFTHSYPKTAVTNLSESLRLEILVNTSELLNGIFKMNTYSSKALFHLMEKNFFGSDFGIQSLEKIRLATWSIFKAMPTITSLGVTALNGLTAVYARKESEYDGNLLIFSNSTNSENPMYYKEFVDENTGDPISEASRETELLPLHTYRWFTDAMKVPLTNLSWYIERHTINGHAFVLCSIPVQSHTTKEFAIIHSGHSSIAINNFLASLDLKGGRIFISDQLGTTLFSSDATACVPQNKTQCEQAPVQVDSILNEAKDFLDKEVGLKSLVENRTSFADVNIRNKRYSVDTWPYEFQALRLAVVIMIPRHSFWGPMDYYTRITWITLPLLSIGVVFIGCSLIYLLVEQVQAEEKLRAEIQRQSEAKRRAEASRDAKTNFLSSMSHELRTPMACIIGLLDMLLSEKLLDDIANSVRQIHRCATSLVAILNSALDIAKVESGKLVLEMAEFDLEAELTALIDVFSVQCDNKGLFICLQLADDVPKNVVGDSARVMQVFTNLIGNSIKFTSCGRISVRARLATPEDGVNPTSSRLQRRGFSSFSLETMFTDLRTSDEVIILFEVDDTGPGIEPTLRERVFENFVQGAASTTRTHGGTGLGLGIVKSLVQIMGGDIRIVEKEGQGSVFQFTICFQRSLKMEKIPFILPSSLEAAEVILGIPNADCRAVAAHWVKTWGLVAHEVQTWKEVLIHMRALNGISVDTDVRTSNLTHRHHVDRVQPLIMDKDGIGKALKSKTQKLSSRYDFWKSWQSSGTKAFSGLQRQLLIIDISLLPSTVEHDCLEEYLRQSGFLTGNPTACLDTLGLEKLHPNDRQLLDTQRNLLVVWVTASNTPEPVKTALRSVRNSIAVRRPLHATRLKELLHQIASEMGDSLPTMDAERPKILSSNALAYAKQQEWDDPYRCDTEVSLPGVPKPEGTMSLPNISFDQATRKHPTLSLLTSGTQSQDASVSPRPKCTHRRTRTLNRKPEVPVGAVSKPFENLEILVAEDTPLLRRLAVVMLQKLGAITYEAGNGQEVVDAVQDRIDNSKSPFNCILMDCQMPVMDGYEACKAVRSIEQEQQQKTPIIALTANAMASDEHKCLHAGMDAFLTKPMNQDYMIEVILQTVASQITQNAPFNSKMLDVHSAKVSKEVFPHEPDLRVLAT</sequence>
<reference evidence="7 8" key="2">
    <citation type="journal article" date="2018" name="Plant J.">
        <title>The Physcomitrella patens chromosome-scale assembly reveals moss genome structure and evolution.</title>
        <authorList>
            <person name="Lang D."/>
            <person name="Ullrich K.K."/>
            <person name="Murat F."/>
            <person name="Fuchs J."/>
            <person name="Jenkins J."/>
            <person name="Haas F.B."/>
            <person name="Piednoel M."/>
            <person name="Gundlach H."/>
            <person name="Van Bel M."/>
            <person name="Meyberg R."/>
            <person name="Vives C."/>
            <person name="Morata J."/>
            <person name="Symeonidi A."/>
            <person name="Hiss M."/>
            <person name="Muchero W."/>
            <person name="Kamisugi Y."/>
            <person name="Saleh O."/>
            <person name="Blanc G."/>
            <person name="Decker E.L."/>
            <person name="van Gessel N."/>
            <person name="Grimwood J."/>
            <person name="Hayes R.D."/>
            <person name="Graham S.W."/>
            <person name="Gunter L.E."/>
            <person name="McDaniel S.F."/>
            <person name="Hoernstein S.N.W."/>
            <person name="Larsson A."/>
            <person name="Li F.W."/>
            <person name="Perroud P.F."/>
            <person name="Phillips J."/>
            <person name="Ranjan P."/>
            <person name="Rokshar D.S."/>
            <person name="Rothfels C.J."/>
            <person name="Schneider L."/>
            <person name="Shu S."/>
            <person name="Stevenson D.W."/>
            <person name="Thummler F."/>
            <person name="Tillich M."/>
            <person name="Villarreal Aguilar J.C."/>
            <person name="Widiez T."/>
            <person name="Wong G.K."/>
            <person name="Wymore A."/>
            <person name="Zhang Y."/>
            <person name="Zimmer A.D."/>
            <person name="Quatrano R.S."/>
            <person name="Mayer K.F.X."/>
            <person name="Goodstein D."/>
            <person name="Casacuberta J.M."/>
            <person name="Vandepoele K."/>
            <person name="Reski R."/>
            <person name="Cuming A.C."/>
            <person name="Tuskan G.A."/>
            <person name="Maumus F."/>
            <person name="Salse J."/>
            <person name="Schmutz J."/>
            <person name="Rensing S.A."/>
        </authorList>
    </citation>
    <scope>NUCLEOTIDE SEQUENCE [LARGE SCALE GENOMIC DNA]</scope>
    <source>
        <strain evidence="7 8">cv. Gransden 2004</strain>
    </source>
</reference>
<dbReference type="Gene3D" id="3.40.50.2300">
    <property type="match status" value="1"/>
</dbReference>
<dbReference type="Pfam" id="PF02518">
    <property type="entry name" value="HATPase_c"/>
    <property type="match status" value="1"/>
</dbReference>
<dbReference type="Gramene" id="Pp3c10_3860V3.10">
    <property type="protein sequence ID" value="Pp3c10_3860V3.10"/>
    <property type="gene ID" value="Pp3c10_3860"/>
</dbReference>
<keyword evidence="4" id="KW-0472">Membrane</keyword>
<keyword evidence="8" id="KW-1185">Reference proteome</keyword>
<feature type="transmembrane region" description="Helical" evidence="4">
    <location>
        <begin position="54"/>
        <end position="74"/>
    </location>
</feature>
<reference evidence="7 8" key="1">
    <citation type="journal article" date="2008" name="Science">
        <title>The Physcomitrella genome reveals evolutionary insights into the conquest of land by plants.</title>
        <authorList>
            <person name="Rensing S."/>
            <person name="Lang D."/>
            <person name="Zimmer A."/>
            <person name="Terry A."/>
            <person name="Salamov A."/>
            <person name="Shapiro H."/>
            <person name="Nishiyama T."/>
            <person name="Perroud P.-F."/>
            <person name="Lindquist E."/>
            <person name="Kamisugi Y."/>
            <person name="Tanahashi T."/>
            <person name="Sakakibara K."/>
            <person name="Fujita T."/>
            <person name="Oishi K."/>
            <person name="Shin-I T."/>
            <person name="Kuroki Y."/>
            <person name="Toyoda A."/>
            <person name="Suzuki Y."/>
            <person name="Hashimoto A."/>
            <person name="Yamaguchi K."/>
            <person name="Sugano A."/>
            <person name="Kohara Y."/>
            <person name="Fujiyama A."/>
            <person name="Anterola A."/>
            <person name="Aoki S."/>
            <person name="Ashton N."/>
            <person name="Barbazuk W.B."/>
            <person name="Barker E."/>
            <person name="Bennetzen J."/>
            <person name="Bezanilla M."/>
            <person name="Blankenship R."/>
            <person name="Cho S.H."/>
            <person name="Dutcher S."/>
            <person name="Estelle M."/>
            <person name="Fawcett J.A."/>
            <person name="Gundlach H."/>
            <person name="Hanada K."/>
            <person name="Heyl A."/>
            <person name="Hicks K.A."/>
            <person name="Hugh J."/>
            <person name="Lohr M."/>
            <person name="Mayer K."/>
            <person name="Melkozernov A."/>
            <person name="Murata T."/>
            <person name="Nelson D."/>
            <person name="Pils B."/>
            <person name="Prigge M."/>
            <person name="Reiss B."/>
            <person name="Renner T."/>
            <person name="Rombauts S."/>
            <person name="Rushton P."/>
            <person name="Sanderfoot A."/>
            <person name="Schween G."/>
            <person name="Shiu S.-H."/>
            <person name="Stueber K."/>
            <person name="Theodoulou F.L."/>
            <person name="Tu H."/>
            <person name="Van de Peer Y."/>
            <person name="Verrier P.J."/>
            <person name="Waters E."/>
            <person name="Wood A."/>
            <person name="Yang L."/>
            <person name="Cove D."/>
            <person name="Cuming A."/>
            <person name="Hasebe M."/>
            <person name="Lucas S."/>
            <person name="Mishler D.B."/>
            <person name="Reski R."/>
            <person name="Grigoriev I."/>
            <person name="Quatrano R.S."/>
            <person name="Boore J.L."/>
        </authorList>
    </citation>
    <scope>NUCLEOTIDE SEQUENCE [LARGE SCALE GENOMIC DNA]</scope>
    <source>
        <strain evidence="7 8">cv. Gransden 2004</strain>
    </source>
</reference>
<dbReference type="Gramene" id="Pp3c10_3860V3.5">
    <property type="protein sequence ID" value="Pp3c10_3860V3.5"/>
    <property type="gene ID" value="Pp3c10_3860"/>
</dbReference>
<name>A0A7I4A311_PHYPA</name>
<dbReference type="EnsemblPlants" id="Pp3c10_3860V3.5">
    <property type="protein sequence ID" value="Pp3c10_3860V3.5"/>
    <property type="gene ID" value="Pp3c10_3860"/>
</dbReference>
<evidence type="ECO:0000256" key="1">
    <source>
        <dbReference type="ARBA" id="ARBA00022553"/>
    </source>
</evidence>
<dbReference type="FunFam" id="3.30.565.10:FF:000010">
    <property type="entry name" value="Sensor histidine kinase RcsC"/>
    <property type="match status" value="1"/>
</dbReference>
<dbReference type="PANTHER" id="PTHR45339:SF5">
    <property type="entry name" value="HISTIDINE KINASE"/>
    <property type="match status" value="1"/>
</dbReference>
<dbReference type="SUPFAM" id="SSF55874">
    <property type="entry name" value="ATPase domain of HSP90 chaperone/DNA topoisomerase II/histidine kinase"/>
    <property type="match status" value="1"/>
</dbReference>
<dbReference type="PROSITE" id="PS50109">
    <property type="entry name" value="HIS_KIN"/>
    <property type="match status" value="1"/>
</dbReference>
<feature type="compositionally biased region" description="Basic residues" evidence="3">
    <location>
        <begin position="1022"/>
        <end position="1032"/>
    </location>
</feature>
<reference evidence="7" key="3">
    <citation type="submission" date="2020-12" db="UniProtKB">
        <authorList>
            <consortium name="EnsemblPlants"/>
        </authorList>
    </citation>
    <scope>IDENTIFICATION</scope>
</reference>
<evidence type="ECO:0000313" key="7">
    <source>
        <dbReference type="EnsemblPlants" id="Pp3c10_3860V3.11"/>
    </source>
</evidence>
<evidence type="ECO:0008006" key="9">
    <source>
        <dbReference type="Google" id="ProtNLM"/>
    </source>
</evidence>
<evidence type="ECO:0000259" key="6">
    <source>
        <dbReference type="PROSITE" id="PS50110"/>
    </source>
</evidence>
<protein>
    <recommendedName>
        <fullName evidence="9">Histidine kinase</fullName>
    </recommendedName>
</protein>
<dbReference type="GO" id="GO:0005886">
    <property type="term" value="C:plasma membrane"/>
    <property type="evidence" value="ECO:0000318"/>
    <property type="project" value="GO_Central"/>
</dbReference>
<dbReference type="InterPro" id="IPR003594">
    <property type="entry name" value="HATPase_dom"/>
</dbReference>
<dbReference type="Gene3D" id="3.30.565.10">
    <property type="entry name" value="Histidine kinase-like ATPase, C-terminal domain"/>
    <property type="match status" value="1"/>
</dbReference>
<evidence type="ECO:0000313" key="8">
    <source>
        <dbReference type="Proteomes" id="UP000006727"/>
    </source>
</evidence>
<dbReference type="GO" id="GO:0000160">
    <property type="term" value="P:phosphorelay signal transduction system"/>
    <property type="evidence" value="ECO:0000318"/>
    <property type="project" value="GO_Central"/>
</dbReference>
<keyword evidence="1 2" id="KW-0597">Phosphoprotein</keyword>
<dbReference type="InterPro" id="IPR011006">
    <property type="entry name" value="CheY-like_superfamily"/>
</dbReference>